<evidence type="ECO:0000256" key="3">
    <source>
        <dbReference type="ARBA" id="ARBA00023163"/>
    </source>
</evidence>
<dbReference type="Proteomes" id="UP001183202">
    <property type="component" value="Unassembled WGS sequence"/>
</dbReference>
<evidence type="ECO:0000256" key="1">
    <source>
        <dbReference type="ARBA" id="ARBA00023015"/>
    </source>
</evidence>
<evidence type="ECO:0000259" key="6">
    <source>
        <dbReference type="PROSITE" id="PS51078"/>
    </source>
</evidence>
<sequence>MTDDVSAAGRTVISKAAVILMTYLNGDVHTLTEIATATGLPLSTAHRLVRELAAWKILERTDDGDYCVGLPLRLIGGAGGTATSLEERACLMLQDLSQALDADVRLGVLGDRDVTYIEKPRGRRPVTTFSQGATAPAHATAMGKALLAFSVPALVDSYLSRGLTAFTPFTVTAPDRFRRALAMARLSRLAVARWELEPDRSALAVPVFGPGGRVVAAIEVRVDDPAAELPVVRPALVIAGRSLSRELAATPEVNGRGPGLRPHSNGGIPHGAMHGGAIQPGGLHPGARPVTRAGTVAKLRPAGTARKVNGQ</sequence>
<accession>A0ABU2NGC5</accession>
<dbReference type="Gene3D" id="3.30.450.40">
    <property type="match status" value="1"/>
</dbReference>
<reference evidence="8" key="1">
    <citation type="submission" date="2023-07" db="EMBL/GenBank/DDBJ databases">
        <title>30 novel species of actinomycetes from the DSMZ collection.</title>
        <authorList>
            <person name="Nouioui I."/>
        </authorList>
    </citation>
    <scope>NUCLEOTIDE SEQUENCE [LARGE SCALE GENOMIC DNA]</scope>
    <source>
        <strain evidence="8">DSM 45834</strain>
    </source>
</reference>
<keyword evidence="8" id="KW-1185">Reference proteome</keyword>
<dbReference type="InterPro" id="IPR029016">
    <property type="entry name" value="GAF-like_dom_sf"/>
</dbReference>
<dbReference type="PANTHER" id="PTHR30136">
    <property type="entry name" value="HELIX-TURN-HELIX TRANSCRIPTIONAL REGULATOR, ICLR FAMILY"/>
    <property type="match status" value="1"/>
</dbReference>
<keyword evidence="3" id="KW-0804">Transcription</keyword>
<feature type="domain" description="IclR-ED" evidence="6">
    <location>
        <begin position="71"/>
        <end position="249"/>
    </location>
</feature>
<dbReference type="InterPro" id="IPR005471">
    <property type="entry name" value="Tscrpt_reg_IclR_N"/>
</dbReference>
<organism evidence="7 8">
    <name type="scientific">Pseudonocardia charpentierae</name>
    <dbReference type="NCBI Taxonomy" id="3075545"/>
    <lineage>
        <taxon>Bacteria</taxon>
        <taxon>Bacillati</taxon>
        <taxon>Actinomycetota</taxon>
        <taxon>Actinomycetes</taxon>
        <taxon>Pseudonocardiales</taxon>
        <taxon>Pseudonocardiaceae</taxon>
        <taxon>Pseudonocardia</taxon>
    </lineage>
</organism>
<keyword evidence="2" id="KW-0238">DNA-binding</keyword>
<dbReference type="EMBL" id="JAVREJ010000017">
    <property type="protein sequence ID" value="MDT0352289.1"/>
    <property type="molecule type" value="Genomic_DNA"/>
</dbReference>
<evidence type="ECO:0000313" key="8">
    <source>
        <dbReference type="Proteomes" id="UP001183202"/>
    </source>
</evidence>
<gene>
    <name evidence="7" type="ORF">RM445_22415</name>
</gene>
<dbReference type="PROSITE" id="PS51077">
    <property type="entry name" value="HTH_ICLR"/>
    <property type="match status" value="1"/>
</dbReference>
<feature type="region of interest" description="Disordered" evidence="4">
    <location>
        <begin position="249"/>
        <end position="289"/>
    </location>
</feature>
<protein>
    <submittedName>
        <fullName evidence="7">IclR family transcriptional regulator</fullName>
    </submittedName>
</protein>
<dbReference type="RefSeq" id="WP_311558796.1">
    <property type="nucleotide sequence ID" value="NZ_JAVREJ010000017.1"/>
</dbReference>
<evidence type="ECO:0000313" key="7">
    <source>
        <dbReference type="EMBL" id="MDT0352289.1"/>
    </source>
</evidence>
<dbReference type="InterPro" id="IPR014757">
    <property type="entry name" value="Tscrpt_reg_IclR_C"/>
</dbReference>
<name>A0ABU2NGC5_9PSEU</name>
<dbReference type="SUPFAM" id="SSF46785">
    <property type="entry name" value="Winged helix' DNA-binding domain"/>
    <property type="match status" value="1"/>
</dbReference>
<dbReference type="Pfam" id="PF09339">
    <property type="entry name" value="HTH_IclR"/>
    <property type="match status" value="1"/>
</dbReference>
<keyword evidence="1" id="KW-0805">Transcription regulation</keyword>
<evidence type="ECO:0000259" key="5">
    <source>
        <dbReference type="PROSITE" id="PS51077"/>
    </source>
</evidence>
<dbReference type="PANTHER" id="PTHR30136:SF24">
    <property type="entry name" value="HTH-TYPE TRANSCRIPTIONAL REPRESSOR ALLR"/>
    <property type="match status" value="1"/>
</dbReference>
<dbReference type="Gene3D" id="1.10.10.10">
    <property type="entry name" value="Winged helix-like DNA-binding domain superfamily/Winged helix DNA-binding domain"/>
    <property type="match status" value="1"/>
</dbReference>
<dbReference type="Pfam" id="PF01614">
    <property type="entry name" value="IclR_C"/>
    <property type="match status" value="1"/>
</dbReference>
<feature type="domain" description="HTH iclR-type" evidence="5">
    <location>
        <begin position="10"/>
        <end position="70"/>
    </location>
</feature>
<dbReference type="SMART" id="SM00346">
    <property type="entry name" value="HTH_ICLR"/>
    <property type="match status" value="1"/>
</dbReference>
<dbReference type="InterPro" id="IPR036388">
    <property type="entry name" value="WH-like_DNA-bd_sf"/>
</dbReference>
<evidence type="ECO:0000256" key="4">
    <source>
        <dbReference type="SAM" id="MobiDB-lite"/>
    </source>
</evidence>
<proteinExistence type="predicted"/>
<evidence type="ECO:0000256" key="2">
    <source>
        <dbReference type="ARBA" id="ARBA00023125"/>
    </source>
</evidence>
<dbReference type="InterPro" id="IPR050707">
    <property type="entry name" value="HTH_MetabolicPath_Reg"/>
</dbReference>
<comment type="caution">
    <text evidence="7">The sequence shown here is derived from an EMBL/GenBank/DDBJ whole genome shotgun (WGS) entry which is preliminary data.</text>
</comment>
<dbReference type="InterPro" id="IPR036390">
    <property type="entry name" value="WH_DNA-bd_sf"/>
</dbReference>
<dbReference type="SUPFAM" id="SSF55781">
    <property type="entry name" value="GAF domain-like"/>
    <property type="match status" value="1"/>
</dbReference>
<dbReference type="PROSITE" id="PS51078">
    <property type="entry name" value="ICLR_ED"/>
    <property type="match status" value="1"/>
</dbReference>